<protein>
    <submittedName>
        <fullName evidence="2">Uncharacterized protein</fullName>
    </submittedName>
</protein>
<feature type="chain" id="PRO_5035780652" evidence="1">
    <location>
        <begin position="21"/>
        <end position="191"/>
    </location>
</feature>
<keyword evidence="1" id="KW-0732">Signal</keyword>
<dbReference type="EnsemblMetazoa" id="XM_004927624.4">
    <property type="protein sequence ID" value="XP_004927681.3"/>
    <property type="gene ID" value="LOC101738215"/>
</dbReference>
<sequence>MNGCFVLAIWLAYFCIGTKMDEKIKYLAVEHPHVSYHNLSYLEVAKLTAQRYGRRNPVYYVGLNLKTVVTFDNNIIIDFIFYEFLSNTYRRTFVEMHYPWCDLIFKDMFFGPALRQGKLLKPCPHPPDDYKLVNMTVPPAAIPSSFPFRKGRILANLTTAKPKHWVACGHIDMEIKEIRVKAGTKIQFSGV</sequence>
<proteinExistence type="predicted"/>
<dbReference type="Proteomes" id="UP000005204">
    <property type="component" value="Unassembled WGS sequence"/>
</dbReference>
<dbReference type="AlphaFoldDB" id="A0A8R1WKB4"/>
<keyword evidence="3" id="KW-1185">Reference proteome</keyword>
<name>A0A8R1WKB4_BOMMO</name>
<feature type="signal peptide" evidence="1">
    <location>
        <begin position="1"/>
        <end position="20"/>
    </location>
</feature>
<evidence type="ECO:0000313" key="3">
    <source>
        <dbReference type="Proteomes" id="UP000005204"/>
    </source>
</evidence>
<dbReference type="KEGG" id="bmor:101738215"/>
<evidence type="ECO:0000256" key="1">
    <source>
        <dbReference type="SAM" id="SignalP"/>
    </source>
</evidence>
<accession>A0A8R1WKB4</accession>
<organism evidence="2 3">
    <name type="scientific">Bombyx mori</name>
    <name type="common">Silk moth</name>
    <dbReference type="NCBI Taxonomy" id="7091"/>
    <lineage>
        <taxon>Eukaryota</taxon>
        <taxon>Metazoa</taxon>
        <taxon>Ecdysozoa</taxon>
        <taxon>Arthropoda</taxon>
        <taxon>Hexapoda</taxon>
        <taxon>Insecta</taxon>
        <taxon>Pterygota</taxon>
        <taxon>Neoptera</taxon>
        <taxon>Endopterygota</taxon>
        <taxon>Lepidoptera</taxon>
        <taxon>Glossata</taxon>
        <taxon>Ditrysia</taxon>
        <taxon>Bombycoidea</taxon>
        <taxon>Bombycidae</taxon>
        <taxon>Bombycinae</taxon>
        <taxon>Bombyx</taxon>
    </lineage>
</organism>
<evidence type="ECO:0000313" key="2">
    <source>
        <dbReference type="EnsemblMetazoa" id="XP_004927681.3"/>
    </source>
</evidence>
<reference evidence="3" key="1">
    <citation type="journal article" date="2008" name="Insect Biochem. Mol. Biol.">
        <title>The genome of a lepidopteran model insect, the silkworm Bombyx mori.</title>
        <authorList>
            <consortium name="International Silkworm Genome Consortium"/>
        </authorList>
    </citation>
    <scope>NUCLEOTIDE SEQUENCE [LARGE SCALE GENOMIC DNA]</scope>
    <source>
        <strain evidence="3">p50T</strain>
    </source>
</reference>
<dbReference type="GeneID" id="101738215"/>
<dbReference type="RefSeq" id="XP_004927681.3">
    <property type="nucleotide sequence ID" value="XM_004927624.5"/>
</dbReference>
<reference evidence="2" key="2">
    <citation type="submission" date="2022-06" db="UniProtKB">
        <authorList>
            <consortium name="EnsemblMetazoa"/>
        </authorList>
    </citation>
    <scope>IDENTIFICATION</scope>
    <source>
        <strain evidence="2">p50T (Dazao)</strain>
    </source>
</reference>